<organism evidence="8 9">
    <name type="scientific">Microbacterium hatanonis</name>
    <dbReference type="NCBI Taxonomy" id="404366"/>
    <lineage>
        <taxon>Bacteria</taxon>
        <taxon>Bacillati</taxon>
        <taxon>Actinomycetota</taxon>
        <taxon>Actinomycetes</taxon>
        <taxon>Micrococcales</taxon>
        <taxon>Microbacteriaceae</taxon>
        <taxon>Microbacterium</taxon>
    </lineage>
</organism>
<dbReference type="Pfam" id="PF09924">
    <property type="entry name" value="LPG_synthase_C"/>
    <property type="match status" value="1"/>
</dbReference>
<evidence type="ECO:0000313" key="9">
    <source>
        <dbReference type="Proteomes" id="UP000321034"/>
    </source>
</evidence>
<keyword evidence="3 6" id="KW-0812">Transmembrane</keyword>
<comment type="caution">
    <text evidence="8">The sequence shown here is derived from an EMBL/GenBank/DDBJ whole genome shotgun (WGS) entry which is preliminary data.</text>
</comment>
<sequence>MRNEPTTRARRAGAAVLRWCRTRPVTLAVTALVIVLSLTGFIASPSGWGWQVLDEGVPEIFIQRHWWGTVTSLLAVPDLASLLALVPVLLVVVGAAEKTMGSVRTLIAYVVGGVAASFAGLGVGLLEEQFLDFLPLNAPAVDTLSPLAALICTAMAASSFAGALWRRRTRLLATLTAVTLFLYAGGANDLFSLLAVPIGLGLGYVLGGRHSGFRLVRSSHHEKRVLLAALTFVTSVGPVIATFSTTGAGLLSIYGFLSDDPVTLVDGQTCAFGSPAAPCPDTYDSFGELQPASGFIALLPILVAVIAAWGILNGRRAALWLAVVFNGVVFAGMLYVFSVIQPETVAAIAQLRDAESQEYVWQTLSSSLIGALVPLSVAIVLVVFRRNVRAASTPAALRTFGLTVGVAAAANLLLAFAGGLVASDGYNPNLDVGDVLVGLPLRLLPPTLLPSDILTFVPSSGWAQAFWYLPSLLFWLATTVATARLVLDPGAVSGASDRARARLMLERGGGDTLSFMTTWEGNAYWFSPDLDAAIAYRVRGPVAVTLGGAFGPDAQRPEVVAGFVEFCGENGWTAVFYSVEDGDDSPYRQLGWQRMPVAEEALLDPATWNTSGKKRQDIRTATNRAAREGVTATWTSWHDLTIAEHAQIREISEAWVADKSLPEMEFTLGGVDELADPEVRLMLAVDEAGRIQAVTSWLPLFAPGGVHGYTLDFMRRRADSMNGIMEFVIGAAADHMKAAGLDRMSLSGSPLASRPDDGERAPITRVLDRFGELLEPAYGFRSLLNFKRKFQPEFVTLWAVYPESSVLPSLGIALARCYLPHLTLAQAARMAGTLREPREPVAAK</sequence>
<dbReference type="Proteomes" id="UP000321034">
    <property type="component" value="Unassembled WGS sequence"/>
</dbReference>
<feature type="transmembrane region" description="Helical" evidence="6">
    <location>
        <begin position="319"/>
        <end position="340"/>
    </location>
</feature>
<evidence type="ECO:0000313" key="8">
    <source>
        <dbReference type="EMBL" id="TXK10358.1"/>
    </source>
</evidence>
<evidence type="ECO:0000256" key="3">
    <source>
        <dbReference type="ARBA" id="ARBA00022692"/>
    </source>
</evidence>
<feature type="transmembrane region" description="Helical" evidence="6">
    <location>
        <begin position="66"/>
        <end position="94"/>
    </location>
</feature>
<feature type="transmembrane region" description="Helical" evidence="6">
    <location>
        <begin position="292"/>
        <end position="312"/>
    </location>
</feature>
<feature type="transmembrane region" description="Helical" evidence="6">
    <location>
        <begin position="396"/>
        <end position="422"/>
    </location>
</feature>
<keyword evidence="5 6" id="KW-0472">Membrane</keyword>
<reference evidence="8 9" key="1">
    <citation type="submission" date="2019-08" db="EMBL/GenBank/DDBJ databases">
        <authorList>
            <person name="Dong K."/>
        </authorList>
    </citation>
    <scope>NUCLEOTIDE SEQUENCE [LARGE SCALE GENOMIC DNA]</scope>
    <source>
        <strain evidence="8 9">JCM14558</strain>
    </source>
</reference>
<evidence type="ECO:0000256" key="6">
    <source>
        <dbReference type="SAM" id="Phobius"/>
    </source>
</evidence>
<dbReference type="RefSeq" id="WP_147895533.1">
    <property type="nucleotide sequence ID" value="NZ_BAAANR010000001.1"/>
</dbReference>
<feature type="transmembrane region" description="Helical" evidence="6">
    <location>
        <begin position="225"/>
        <end position="257"/>
    </location>
</feature>
<feature type="transmembrane region" description="Helical" evidence="6">
    <location>
        <begin position="106"/>
        <end position="126"/>
    </location>
</feature>
<dbReference type="GO" id="GO:0016755">
    <property type="term" value="F:aminoacyltransferase activity"/>
    <property type="evidence" value="ECO:0007669"/>
    <property type="project" value="TreeGrafter"/>
</dbReference>
<keyword evidence="2" id="KW-1003">Cell membrane</keyword>
<dbReference type="GO" id="GO:0055091">
    <property type="term" value="P:phospholipid homeostasis"/>
    <property type="evidence" value="ECO:0007669"/>
    <property type="project" value="TreeGrafter"/>
</dbReference>
<feature type="domain" description="Phosphatidylglycerol lysyltransferase C-terminal" evidence="7">
    <location>
        <begin position="503"/>
        <end position="801"/>
    </location>
</feature>
<comment type="subcellular location">
    <subcellularLocation>
        <location evidence="1">Cell membrane</location>
        <topology evidence="1">Multi-pass membrane protein</topology>
    </subcellularLocation>
</comment>
<evidence type="ECO:0000256" key="5">
    <source>
        <dbReference type="ARBA" id="ARBA00023136"/>
    </source>
</evidence>
<evidence type="ECO:0000256" key="2">
    <source>
        <dbReference type="ARBA" id="ARBA00022475"/>
    </source>
</evidence>
<feature type="transmembrane region" description="Helical" evidence="6">
    <location>
        <begin position="171"/>
        <end position="187"/>
    </location>
</feature>
<protein>
    <submittedName>
        <fullName evidence="8">DUF2156 domain-containing protein</fullName>
    </submittedName>
</protein>
<keyword evidence="4 6" id="KW-1133">Transmembrane helix</keyword>
<evidence type="ECO:0000256" key="4">
    <source>
        <dbReference type="ARBA" id="ARBA00022989"/>
    </source>
</evidence>
<dbReference type="PANTHER" id="PTHR34697:SF2">
    <property type="entry name" value="PHOSPHATIDYLGLYCEROL LYSYLTRANSFERASE"/>
    <property type="match status" value="1"/>
</dbReference>
<dbReference type="InterPro" id="IPR035952">
    <property type="entry name" value="Rhomboid-like_sf"/>
</dbReference>
<gene>
    <name evidence="8" type="ORF">FVP77_16075</name>
</gene>
<dbReference type="PANTHER" id="PTHR34697">
    <property type="entry name" value="PHOSPHATIDYLGLYCEROL LYSYLTRANSFERASE"/>
    <property type="match status" value="1"/>
</dbReference>
<feature type="transmembrane region" description="Helical" evidence="6">
    <location>
        <begin position="146"/>
        <end position="164"/>
    </location>
</feature>
<feature type="transmembrane region" description="Helical" evidence="6">
    <location>
        <begin position="25"/>
        <end position="46"/>
    </location>
</feature>
<dbReference type="AlphaFoldDB" id="A0A5C8HWW3"/>
<evidence type="ECO:0000256" key="1">
    <source>
        <dbReference type="ARBA" id="ARBA00004651"/>
    </source>
</evidence>
<dbReference type="InterPro" id="IPR024320">
    <property type="entry name" value="LPG_synthase_C"/>
</dbReference>
<name>A0A5C8HWW3_9MICO</name>
<feature type="transmembrane region" description="Helical" evidence="6">
    <location>
        <begin position="360"/>
        <end position="384"/>
    </location>
</feature>
<dbReference type="InterPro" id="IPR016181">
    <property type="entry name" value="Acyl_CoA_acyltransferase"/>
</dbReference>
<keyword evidence="9" id="KW-1185">Reference proteome</keyword>
<dbReference type="GO" id="GO:0005886">
    <property type="term" value="C:plasma membrane"/>
    <property type="evidence" value="ECO:0007669"/>
    <property type="project" value="UniProtKB-SubCell"/>
</dbReference>
<dbReference type="SUPFAM" id="SSF55729">
    <property type="entry name" value="Acyl-CoA N-acyltransferases (Nat)"/>
    <property type="match status" value="1"/>
</dbReference>
<feature type="transmembrane region" description="Helical" evidence="6">
    <location>
        <begin position="193"/>
        <end position="213"/>
    </location>
</feature>
<accession>A0A5C8HWW3</accession>
<proteinExistence type="predicted"/>
<dbReference type="InterPro" id="IPR051211">
    <property type="entry name" value="PG_lysyltransferase"/>
</dbReference>
<dbReference type="SUPFAM" id="SSF144091">
    <property type="entry name" value="Rhomboid-like"/>
    <property type="match status" value="1"/>
</dbReference>
<dbReference type="OrthoDB" id="594838at2"/>
<feature type="transmembrane region" description="Helical" evidence="6">
    <location>
        <begin position="465"/>
        <end position="487"/>
    </location>
</feature>
<evidence type="ECO:0000259" key="7">
    <source>
        <dbReference type="Pfam" id="PF09924"/>
    </source>
</evidence>
<dbReference type="EMBL" id="VRSV01000002">
    <property type="protein sequence ID" value="TXK10358.1"/>
    <property type="molecule type" value="Genomic_DNA"/>
</dbReference>